<keyword evidence="4" id="KW-0694">RNA-binding</keyword>
<keyword evidence="8" id="KW-1185">Reference proteome</keyword>
<dbReference type="Proteomes" id="UP001530315">
    <property type="component" value="Unassembled WGS sequence"/>
</dbReference>
<feature type="domain" description="CSD" evidence="6">
    <location>
        <begin position="644"/>
        <end position="734"/>
    </location>
</feature>
<dbReference type="PANTHER" id="PTHR12913">
    <property type="entry name" value="UNR PROTEIN N-RAS UPSTREAM GENE PROTEIN"/>
    <property type="match status" value="1"/>
</dbReference>
<reference evidence="7 8" key="1">
    <citation type="submission" date="2024-10" db="EMBL/GenBank/DDBJ databases">
        <title>Updated reference genomes for cyclostephanoid diatoms.</title>
        <authorList>
            <person name="Roberts W.R."/>
            <person name="Alverson A.J."/>
        </authorList>
    </citation>
    <scope>NUCLEOTIDE SEQUENCE [LARGE SCALE GENOMIC DNA]</scope>
    <source>
        <strain evidence="7 8">AJA276-08</strain>
    </source>
</reference>
<evidence type="ECO:0000313" key="8">
    <source>
        <dbReference type="Proteomes" id="UP001530315"/>
    </source>
</evidence>
<dbReference type="GO" id="GO:0005737">
    <property type="term" value="C:cytoplasm"/>
    <property type="evidence" value="ECO:0007669"/>
    <property type="project" value="UniProtKB-SubCell"/>
</dbReference>
<evidence type="ECO:0000259" key="6">
    <source>
        <dbReference type="PROSITE" id="PS51857"/>
    </source>
</evidence>
<protein>
    <recommendedName>
        <fullName evidence="6">CSD domain-containing protein</fullName>
    </recommendedName>
</protein>
<evidence type="ECO:0000256" key="3">
    <source>
        <dbReference type="ARBA" id="ARBA00022737"/>
    </source>
</evidence>
<dbReference type="Gene3D" id="2.40.50.140">
    <property type="entry name" value="Nucleic acid-binding proteins"/>
    <property type="match status" value="2"/>
</dbReference>
<dbReference type="SUPFAM" id="SSF50249">
    <property type="entry name" value="Nucleic acid-binding proteins"/>
    <property type="match status" value="1"/>
</dbReference>
<dbReference type="PROSITE" id="PS51857">
    <property type="entry name" value="CSD_2"/>
    <property type="match status" value="1"/>
</dbReference>
<feature type="region of interest" description="Disordered" evidence="5">
    <location>
        <begin position="1"/>
        <end position="85"/>
    </location>
</feature>
<dbReference type="InterPro" id="IPR002059">
    <property type="entry name" value="CSP_DNA-bd"/>
</dbReference>
<feature type="compositionally biased region" description="Polar residues" evidence="5">
    <location>
        <begin position="827"/>
        <end position="837"/>
    </location>
</feature>
<proteinExistence type="predicted"/>
<gene>
    <name evidence="7" type="ORF">ACHAW5_008240</name>
</gene>
<feature type="compositionally biased region" description="Gly residues" evidence="5">
    <location>
        <begin position="352"/>
        <end position="374"/>
    </location>
</feature>
<evidence type="ECO:0000313" key="7">
    <source>
        <dbReference type="EMBL" id="KAL3776033.1"/>
    </source>
</evidence>
<evidence type="ECO:0000256" key="5">
    <source>
        <dbReference type="SAM" id="MobiDB-lite"/>
    </source>
</evidence>
<feature type="compositionally biased region" description="Basic residues" evidence="5">
    <location>
        <begin position="71"/>
        <end position="85"/>
    </location>
</feature>
<keyword evidence="3" id="KW-0677">Repeat</keyword>
<evidence type="ECO:0000256" key="4">
    <source>
        <dbReference type="ARBA" id="ARBA00022884"/>
    </source>
</evidence>
<organism evidence="7 8">
    <name type="scientific">Stephanodiscus triporus</name>
    <dbReference type="NCBI Taxonomy" id="2934178"/>
    <lineage>
        <taxon>Eukaryota</taxon>
        <taxon>Sar</taxon>
        <taxon>Stramenopiles</taxon>
        <taxon>Ochrophyta</taxon>
        <taxon>Bacillariophyta</taxon>
        <taxon>Coscinodiscophyceae</taxon>
        <taxon>Thalassiosirophycidae</taxon>
        <taxon>Stephanodiscales</taxon>
        <taxon>Stephanodiscaceae</taxon>
        <taxon>Stephanodiscus</taxon>
    </lineage>
</organism>
<name>A0ABD3NKJ2_9STRA</name>
<sequence>MPHAEEEEGGEEEEEGVGGGGGDLPAEVSKSSSLEVGQEVEFYVVVEDDDRPSSSSSPSSSSGGGGGGPSRGKRGGGGRWSARRIRPLPGGTVVFERIVAEGTTGIIVECPVIGSSSGGGGRRGPTTASSSGRVRMIDEVVDYHEGDGDDGTTAKVVAEVILRPGSCPGGTTHAIGGRGGGGAVAGEVGTWLRPGDVLLFDVARRVHDGAYVAAPTRFVRRPSSSSSPRRRHRHPGGGAAAAAAPEDLAPPAVRLVEPSLCGRAEGVVRSVHDNYGFVSLAERNVDAYFPFFEVFPPDIQRDLRRNTHDAVVGSVGDDDDDDFVLDRGGRIQIESGMEVSFDLSSVMIPTTSGGGGVGGGGGGGRYNKQGGGGDRPVQERESLRARRIQILPAGTIKEKVPIASGVRATVTRENSKQAFEGIMDLDESLMVETKGGQRHPLVRRLVDEISCGKYDPEGATFHDVLSDADAQVVISMVNARDDLEWSYVGSESSLADINNRRLRVTRKNVDGTPNLIPKLPVVEASATSEGGNVTGDDGGGAFKVQENEGVTVTNSGAKGKQETQKKKDGKAKTIKSVRFDKFSFPDMSVGPLVTGDVVMCDVFLSRRSGTITVEIISMVERMDRTVVAVYDGEGGKENSTRRLGLTGFVTELVPSRQFGFITAVDENGSKTGEHVFFHFREVASGSDEARDESPQPARCKKPAKVDVVISKGDEVKFDVGPGKNGKLNATNILILSRGTLKFQSKADTSLSCTGYVLIEPSYTSLASAPSNVVLQNSGPAAGVGRWANVRDDKFATKSGSSVKEGVILLLSDPLQLFSPHPEVHLANSENKAASVDSTSDDRSQTDAENRADSDKVETKDNDQNGNQSVIGTHLGYKLGSIAARVFSGANRSDGPKRGDLVSFSKTRGAKLVKDIRIEKMAAATSVVGILVDIDKVNDSAMFVSSENDTKYKIKLTEVVSCDKSLLKDNEQVDGILHEGKIFGVCRTKDISLISSFGRDSSGISSGLKERPKLNLTVKKELQGMGGQIMAQSRMAKGPDGTNGFDSGWTTRVSKHAQEDYSSALNTSLSASASEFVPNFSIATSGFD</sequence>
<evidence type="ECO:0000256" key="2">
    <source>
        <dbReference type="ARBA" id="ARBA00022490"/>
    </source>
</evidence>
<evidence type="ECO:0000256" key="1">
    <source>
        <dbReference type="ARBA" id="ARBA00004496"/>
    </source>
</evidence>
<dbReference type="PANTHER" id="PTHR12913:SF1">
    <property type="entry name" value="COLD SHOCK DOMAIN-CONTAINING PROTEIN E1"/>
    <property type="match status" value="1"/>
</dbReference>
<dbReference type="EMBL" id="JALLAZ020001375">
    <property type="protein sequence ID" value="KAL3776033.1"/>
    <property type="molecule type" value="Genomic_DNA"/>
</dbReference>
<feature type="compositionally biased region" description="Basic and acidic residues" evidence="5">
    <location>
        <begin position="839"/>
        <end position="862"/>
    </location>
</feature>
<keyword evidence="2" id="KW-0963">Cytoplasm</keyword>
<dbReference type="AlphaFoldDB" id="A0ABD3NKJ2"/>
<dbReference type="InterPro" id="IPR012340">
    <property type="entry name" value="NA-bd_OB-fold"/>
</dbReference>
<dbReference type="GO" id="GO:0003723">
    <property type="term" value="F:RNA binding"/>
    <property type="evidence" value="ECO:0007669"/>
    <property type="project" value="UniProtKB-KW"/>
</dbReference>
<accession>A0ABD3NKJ2</accession>
<comment type="caution">
    <text evidence="7">The sequence shown here is derived from an EMBL/GenBank/DDBJ whole genome shotgun (WGS) entry which is preliminary data.</text>
</comment>
<feature type="region of interest" description="Disordered" evidence="5">
    <location>
        <begin position="825"/>
        <end position="867"/>
    </location>
</feature>
<feature type="region of interest" description="Disordered" evidence="5">
    <location>
        <begin position="352"/>
        <end position="377"/>
    </location>
</feature>
<feature type="region of interest" description="Disordered" evidence="5">
    <location>
        <begin position="217"/>
        <end position="245"/>
    </location>
</feature>
<comment type="subcellular location">
    <subcellularLocation>
        <location evidence="1">Cytoplasm</location>
    </subcellularLocation>
</comment>
<feature type="compositionally biased region" description="Acidic residues" evidence="5">
    <location>
        <begin position="1"/>
        <end position="16"/>
    </location>
</feature>